<feature type="region of interest" description="Disordered" evidence="1">
    <location>
        <begin position="511"/>
        <end position="530"/>
    </location>
</feature>
<accession>A0A918FIP4</accession>
<dbReference type="PANTHER" id="PTHR43102:SF2">
    <property type="entry name" value="GAF DOMAIN-CONTAINING PROTEIN"/>
    <property type="match status" value="1"/>
</dbReference>
<dbReference type="InterPro" id="IPR043128">
    <property type="entry name" value="Rev_trsase/Diguanyl_cyclase"/>
</dbReference>
<dbReference type="SMART" id="SM00267">
    <property type="entry name" value="GGDEF"/>
    <property type="match status" value="1"/>
</dbReference>
<reference evidence="3" key="2">
    <citation type="submission" date="2020-09" db="EMBL/GenBank/DDBJ databases">
        <authorList>
            <person name="Sun Q."/>
            <person name="Ohkuma M."/>
        </authorList>
    </citation>
    <scope>NUCLEOTIDE SEQUENCE</scope>
    <source>
        <strain evidence="3">JCM 31311</strain>
    </source>
</reference>
<dbReference type="SUPFAM" id="SSF55073">
    <property type="entry name" value="Nucleotide cyclase"/>
    <property type="match status" value="1"/>
</dbReference>
<sequence length="530" mass="57788">MTSAPLPDSEYARLMALARYDILDTLPEAAFDRVTRLAAHLLGTPAAFLNFVDQHRQWGKAAVGITDTNADRQHSFCAWAILQDTPMVVENAHLDPRFHDNPMVLGDPHIHMYAGAPLTTPSGHRVGTLCVMDTQDHPLTPADLQALQDLADTVVNELEFRLLTRALQREVGAQAQFTQELSRTLQHAQVLEGVNSLMDLELDPEHMTMSAAALLGEAIGSDYTGLIVFEDDDLRVEAAYARPGLPDAALAVAAHLPRWPGGITRTLRALSQPRYLEEYPLDPHALPLVVAAGIGQIAWIPLGTRGRITSLLMAVRLQDNAVTQWRGSDRALLESAGRSVRSALDRQVLRTASAAQVRQDPLTGLLNRRAFDEDTQRWHDQGQAFTLGMIDLDGFKAVNDHEGHTQGDRVLKVFASTLRAELDDTAQLYRFGGDEFVLLLPACQEDTLLEMVDIAILAARQVAELGGASVGMAHSGEAVGTALLELADTRMYAVKQRRHALKRLDHPAAAHASPLDVEGPPGTVAAIEEP</sequence>
<dbReference type="RefSeq" id="WP_189093850.1">
    <property type="nucleotide sequence ID" value="NZ_BMQL01000109.1"/>
</dbReference>
<dbReference type="NCBIfam" id="TIGR00254">
    <property type="entry name" value="GGDEF"/>
    <property type="match status" value="1"/>
</dbReference>
<dbReference type="PROSITE" id="PS50887">
    <property type="entry name" value="GGDEF"/>
    <property type="match status" value="1"/>
</dbReference>
<dbReference type="InterPro" id="IPR003018">
    <property type="entry name" value="GAF"/>
</dbReference>
<dbReference type="PANTHER" id="PTHR43102">
    <property type="entry name" value="SLR1143 PROTEIN"/>
    <property type="match status" value="1"/>
</dbReference>
<dbReference type="AlphaFoldDB" id="A0A918FIP4"/>
<gene>
    <name evidence="3" type="ORF">GCM10008957_56370</name>
</gene>
<dbReference type="InterPro" id="IPR000160">
    <property type="entry name" value="GGDEF_dom"/>
</dbReference>
<dbReference type="CDD" id="cd01949">
    <property type="entry name" value="GGDEF"/>
    <property type="match status" value="1"/>
</dbReference>
<evidence type="ECO:0000313" key="3">
    <source>
        <dbReference type="EMBL" id="GGR40789.1"/>
    </source>
</evidence>
<dbReference type="EMBL" id="BMQL01000109">
    <property type="protein sequence ID" value="GGR40789.1"/>
    <property type="molecule type" value="Genomic_DNA"/>
</dbReference>
<dbReference type="SMART" id="SM00065">
    <property type="entry name" value="GAF"/>
    <property type="match status" value="2"/>
</dbReference>
<protein>
    <submittedName>
        <fullName evidence="3">Diguanylate cyclase</fullName>
    </submittedName>
</protein>
<dbReference type="SUPFAM" id="SSF55781">
    <property type="entry name" value="GAF domain-like"/>
    <property type="match status" value="2"/>
</dbReference>
<dbReference type="Gene3D" id="3.30.450.40">
    <property type="match status" value="2"/>
</dbReference>
<organism evidence="3 4">
    <name type="scientific">Deinococcus ruber</name>
    <dbReference type="NCBI Taxonomy" id="1848197"/>
    <lineage>
        <taxon>Bacteria</taxon>
        <taxon>Thermotogati</taxon>
        <taxon>Deinococcota</taxon>
        <taxon>Deinococci</taxon>
        <taxon>Deinococcales</taxon>
        <taxon>Deinococcaceae</taxon>
        <taxon>Deinococcus</taxon>
    </lineage>
</organism>
<dbReference type="Pfam" id="PF01590">
    <property type="entry name" value="GAF"/>
    <property type="match status" value="1"/>
</dbReference>
<evidence type="ECO:0000259" key="2">
    <source>
        <dbReference type="PROSITE" id="PS50887"/>
    </source>
</evidence>
<feature type="domain" description="GGDEF" evidence="2">
    <location>
        <begin position="383"/>
        <end position="506"/>
    </location>
</feature>
<dbReference type="Pfam" id="PF00990">
    <property type="entry name" value="GGDEF"/>
    <property type="match status" value="1"/>
</dbReference>
<keyword evidence="4" id="KW-1185">Reference proteome</keyword>
<reference evidence="3" key="1">
    <citation type="journal article" date="2014" name="Int. J. Syst. Evol. Microbiol.">
        <title>Complete genome sequence of Corynebacterium casei LMG S-19264T (=DSM 44701T), isolated from a smear-ripened cheese.</title>
        <authorList>
            <consortium name="US DOE Joint Genome Institute (JGI-PGF)"/>
            <person name="Walter F."/>
            <person name="Albersmeier A."/>
            <person name="Kalinowski J."/>
            <person name="Ruckert C."/>
        </authorList>
    </citation>
    <scope>NUCLEOTIDE SEQUENCE</scope>
    <source>
        <strain evidence="3">JCM 31311</strain>
    </source>
</reference>
<dbReference type="InterPro" id="IPR029016">
    <property type="entry name" value="GAF-like_dom_sf"/>
</dbReference>
<proteinExistence type="predicted"/>
<evidence type="ECO:0000313" key="4">
    <source>
        <dbReference type="Proteomes" id="UP000603865"/>
    </source>
</evidence>
<dbReference type="Gene3D" id="3.30.70.270">
    <property type="match status" value="1"/>
</dbReference>
<comment type="caution">
    <text evidence="3">The sequence shown here is derived from an EMBL/GenBank/DDBJ whole genome shotgun (WGS) entry which is preliminary data.</text>
</comment>
<evidence type="ECO:0000256" key="1">
    <source>
        <dbReference type="SAM" id="MobiDB-lite"/>
    </source>
</evidence>
<dbReference type="InterPro" id="IPR029787">
    <property type="entry name" value="Nucleotide_cyclase"/>
</dbReference>
<name>A0A918FIP4_9DEIO</name>
<dbReference type="Proteomes" id="UP000603865">
    <property type="component" value="Unassembled WGS sequence"/>
</dbReference>